<sequence>MFREESKKILKNQDGSDFPLVCLKQIKNVVIQSLEYPWMGEEDAKPTDLEYELFCGALESFCSKPLVELLDDWMISLETVLPAIRSSIRIYSKAACQEKIREMDTELVRWVEFGLSASENTSYVENSQMVKIGCKLVEQLSAMHDKNLSIKFSEPQYLRHIMNIISSKLYCSSIRCGAARALLKILSHPLISWKLMLTKLGSREYNLYEQIVDFFINPTGVSLDLLAVLRDIVSYFSFKHSTDIVVSCARKLCVDDTCTNDGEISQLISSFDILHDFFSKIRNDFGYTSCIAHQAVVKSRLIPHICAHIAAPTHSARTRFSAVRCLRMLCDLNNDDISGVLFLAYMDAETVTLVARMLNRVSEENEVSLLPFALRAIVLIDQLAAVNEKKVLKLFTSIVDVSARINILQNMLYMLYFHEGRLALISALSFRDNLKHLLFIFDVQKSMFLSAGYIDDELKMRFRQTTVYGYLCEILFSLARNQSSGTFWRKNGPKISKLIDCNLISAATSLKHWLEPFREELMLGTGMSTLNLLLIRLNDQGDKYIEGDPPLPLITLLRLIDSIFDEPEREAPFNLSYDEIRFDFHGRFYENGGFDRIRHVLSIANNQQSKRILERCTTFTGDSYIYCQFVRSAISVMYKLLTSLEIINWYPDKLTVDTLLRTYTLCCIDESCCDQRVKEIVLKSFALFICQTRNSQIRTKKSSRQPFLEFFLFCGFENPSYFLATLDILRQLLPLPSNLLANIAGMDMKKIMYVEKMWNANISKCSFQLEFAVTLGTASSQRLRQCLFDVCKRLAYLSEDNALLIAEILIKQSSKVLTSSACSMVIDGMKDDLSEEESDIRFGSAADSIMASFYAFLAVCSGEFILRDAIVAVISKRRNYISTLLKFFKLASRKTLPHVMFQTYVINFFQNICYFDNETDIKHNCLPRDMYIVVCQSLVEHFGNIHHNKETVLLALKSICIIGRSSELGRAVISNALISNESAVLRFINRFITMSEPDLELFSQVATHLAELFRDILKNDSVKSVVIKSQISASSEEHPLMRFNSLLVESECSQDVILTLDELLNVSIHDDFVDVVLEDLEAYEWPENLVSVQQVDSQQMTSHQLKNLLNL</sequence>
<evidence type="ECO:0000313" key="3">
    <source>
        <dbReference type="WBParaSite" id="TCLT_0000468601-mRNA-1"/>
    </source>
</evidence>
<name>A0A0N5CWG4_THECL</name>
<accession>A0A0N5CWG4</accession>
<dbReference type="EMBL" id="UYYF01004298">
    <property type="protein sequence ID" value="VDN01822.1"/>
    <property type="molecule type" value="Genomic_DNA"/>
</dbReference>
<dbReference type="AlphaFoldDB" id="A0A0N5CWG4"/>
<dbReference type="OrthoDB" id="5804295at2759"/>
<dbReference type="OMA" id="EYELFCG"/>
<gene>
    <name evidence="1" type="ORF">TCLT_LOCUS4675</name>
</gene>
<protein>
    <submittedName>
        <fullName evidence="3">DUF2428 domain-containing protein</fullName>
    </submittedName>
</protein>
<dbReference type="Proteomes" id="UP000276776">
    <property type="component" value="Unassembled WGS sequence"/>
</dbReference>
<evidence type="ECO:0000313" key="2">
    <source>
        <dbReference type="Proteomes" id="UP000276776"/>
    </source>
</evidence>
<dbReference type="STRING" id="103827.A0A0N5CWG4"/>
<evidence type="ECO:0000313" key="1">
    <source>
        <dbReference type="EMBL" id="VDN01822.1"/>
    </source>
</evidence>
<reference evidence="1 2" key="2">
    <citation type="submission" date="2018-11" db="EMBL/GenBank/DDBJ databases">
        <authorList>
            <consortium name="Pathogen Informatics"/>
        </authorList>
    </citation>
    <scope>NUCLEOTIDE SEQUENCE [LARGE SCALE GENOMIC DNA]</scope>
</reference>
<proteinExistence type="predicted"/>
<reference evidence="3" key="1">
    <citation type="submission" date="2017-02" db="UniProtKB">
        <authorList>
            <consortium name="WormBaseParasite"/>
        </authorList>
    </citation>
    <scope>IDENTIFICATION</scope>
</reference>
<dbReference type="WBParaSite" id="TCLT_0000468601-mRNA-1">
    <property type="protein sequence ID" value="TCLT_0000468601-mRNA-1"/>
    <property type="gene ID" value="TCLT_0000468601"/>
</dbReference>
<keyword evidence="2" id="KW-1185">Reference proteome</keyword>
<organism evidence="3">
    <name type="scientific">Thelazia callipaeda</name>
    <name type="common">Oriental eyeworm</name>
    <name type="synonym">Parasitic nematode</name>
    <dbReference type="NCBI Taxonomy" id="103827"/>
    <lineage>
        <taxon>Eukaryota</taxon>
        <taxon>Metazoa</taxon>
        <taxon>Ecdysozoa</taxon>
        <taxon>Nematoda</taxon>
        <taxon>Chromadorea</taxon>
        <taxon>Rhabditida</taxon>
        <taxon>Spirurina</taxon>
        <taxon>Spiruromorpha</taxon>
        <taxon>Thelazioidea</taxon>
        <taxon>Thelaziidae</taxon>
        <taxon>Thelazia</taxon>
    </lineage>
</organism>